<dbReference type="GO" id="GO:0016579">
    <property type="term" value="P:protein deubiquitination"/>
    <property type="evidence" value="ECO:0007669"/>
    <property type="project" value="TreeGrafter"/>
</dbReference>
<feature type="region of interest" description="Disordered" evidence="4">
    <location>
        <begin position="269"/>
        <end position="288"/>
    </location>
</feature>
<dbReference type="InterPro" id="IPR042266">
    <property type="entry name" value="PPPDE_sf"/>
</dbReference>
<feature type="compositionally biased region" description="Low complexity" evidence="4">
    <location>
        <begin position="198"/>
        <end position="211"/>
    </location>
</feature>
<organism evidence="6">
    <name type="scientific">Noctiluca scintillans</name>
    <name type="common">Sea sparkle</name>
    <name type="synonym">Red tide dinoflagellate</name>
    <dbReference type="NCBI Taxonomy" id="2966"/>
    <lineage>
        <taxon>Eukaryota</taxon>
        <taxon>Sar</taxon>
        <taxon>Alveolata</taxon>
        <taxon>Dinophyceae</taxon>
        <taxon>Noctilucales</taxon>
        <taxon>Noctilucaceae</taxon>
        <taxon>Noctiluca</taxon>
    </lineage>
</organism>
<evidence type="ECO:0000256" key="1">
    <source>
        <dbReference type="ARBA" id="ARBA00008140"/>
    </source>
</evidence>
<evidence type="ECO:0000259" key="5">
    <source>
        <dbReference type="PROSITE" id="PS51858"/>
    </source>
</evidence>
<evidence type="ECO:0000313" key="6">
    <source>
        <dbReference type="EMBL" id="CAD8847844.1"/>
    </source>
</evidence>
<proteinExistence type="inferred from homology"/>
<accession>A0A7S1AAG9</accession>
<feature type="compositionally biased region" description="Polar residues" evidence="4">
    <location>
        <begin position="10"/>
        <end position="20"/>
    </location>
</feature>
<dbReference type="InterPro" id="IPR008580">
    <property type="entry name" value="PPPDE_dom"/>
</dbReference>
<evidence type="ECO:0000256" key="4">
    <source>
        <dbReference type="SAM" id="MobiDB-lite"/>
    </source>
</evidence>
<dbReference type="Gene3D" id="3.90.1720.30">
    <property type="entry name" value="PPPDE domains"/>
    <property type="match status" value="1"/>
</dbReference>
<sequence>MKWQRRSRRSTVPSTGQALQDQEAIGEAFCDSKRGIWKLGDLAENCRQRRSPSHKTVQRRRLFATGRLGDSAVVARSSADACENFELSCSTAARRSSCVPFSESIPDPLPAEHAHDRDNAELEDALSDTSETILTSSVESWPWESAVQVACMCGTLDTVTSIGNEGKEVVARNADADVWNAKTTVSFKTFDLSDAESEPGSSTSSTRASDSFADGGDGIKDTSHTLLDDVFDLLDRAEHENSLWESAPEEALLTFYDCAEVFYDARTDSSDAESESGSSQASTCSPRSCPDCWETTSDSEFPWPAALVDDRDKEEVNNALPAATSNESSEPDSDAASDEDSFLDHWEILSPCETQESTTCCAYARTGSEVFLHVYDLHAVTRRTGLRLFHTGIEVYGSEMFYGSQGIQWCQSGKLDHHLHRKSVSIGWTTLSATEILALCDELKPKWQGSQYHLFNKNCQTFTDELSFCLGVQQNLPRRFVRFSRWRRADRGRGREPLEPEA</sequence>
<dbReference type="GO" id="GO:0101005">
    <property type="term" value="F:deubiquitinase activity"/>
    <property type="evidence" value="ECO:0007669"/>
    <property type="project" value="TreeGrafter"/>
</dbReference>
<comment type="similarity">
    <text evidence="1">Belongs to the DeSI family.</text>
</comment>
<evidence type="ECO:0000256" key="3">
    <source>
        <dbReference type="ARBA" id="ARBA00022801"/>
    </source>
</evidence>
<gene>
    <name evidence="6" type="ORF">NSCI0253_LOCUS22194</name>
</gene>
<dbReference type="EMBL" id="HBFQ01031515">
    <property type="protein sequence ID" value="CAD8847844.1"/>
    <property type="molecule type" value="Transcribed_RNA"/>
</dbReference>
<reference evidence="6" key="1">
    <citation type="submission" date="2021-01" db="EMBL/GenBank/DDBJ databases">
        <authorList>
            <person name="Corre E."/>
            <person name="Pelletier E."/>
            <person name="Niang G."/>
            <person name="Scheremetjew M."/>
            <person name="Finn R."/>
            <person name="Kale V."/>
            <person name="Holt S."/>
            <person name="Cochrane G."/>
            <person name="Meng A."/>
            <person name="Brown T."/>
            <person name="Cohen L."/>
        </authorList>
    </citation>
    <scope>NUCLEOTIDE SEQUENCE</scope>
</reference>
<dbReference type="AlphaFoldDB" id="A0A7S1AAG9"/>
<feature type="region of interest" description="Disordered" evidence="4">
    <location>
        <begin position="1"/>
        <end position="20"/>
    </location>
</feature>
<feature type="compositionally biased region" description="Low complexity" evidence="4">
    <location>
        <begin position="275"/>
        <end position="285"/>
    </location>
</feature>
<dbReference type="GO" id="GO:0006508">
    <property type="term" value="P:proteolysis"/>
    <property type="evidence" value="ECO:0007669"/>
    <property type="project" value="UniProtKB-KW"/>
</dbReference>
<dbReference type="PANTHER" id="PTHR12378:SF80">
    <property type="entry name" value="IP06716P-RELATED"/>
    <property type="match status" value="1"/>
</dbReference>
<feature type="domain" description="PPPDE" evidence="5">
    <location>
        <begin position="368"/>
        <end position="492"/>
    </location>
</feature>
<dbReference type="SMART" id="SM01179">
    <property type="entry name" value="DUF862"/>
    <property type="match status" value="1"/>
</dbReference>
<dbReference type="Pfam" id="PF05903">
    <property type="entry name" value="Peptidase_C97"/>
    <property type="match status" value="1"/>
</dbReference>
<protein>
    <recommendedName>
        <fullName evidence="5">PPPDE domain-containing protein</fullName>
    </recommendedName>
</protein>
<keyword evidence="2" id="KW-0645">Protease</keyword>
<feature type="region of interest" description="Disordered" evidence="4">
    <location>
        <begin position="192"/>
        <end position="217"/>
    </location>
</feature>
<name>A0A7S1AAG9_NOCSC</name>
<keyword evidence="3" id="KW-0378">Hydrolase</keyword>
<dbReference type="PANTHER" id="PTHR12378">
    <property type="entry name" value="DESUMOYLATING ISOPEPTIDASE"/>
    <property type="match status" value="1"/>
</dbReference>
<evidence type="ECO:0000256" key="2">
    <source>
        <dbReference type="ARBA" id="ARBA00022670"/>
    </source>
</evidence>
<dbReference type="PROSITE" id="PS51858">
    <property type="entry name" value="PPPDE"/>
    <property type="match status" value="1"/>
</dbReference>